<evidence type="ECO:0000313" key="3">
    <source>
        <dbReference type="Proteomes" id="UP000008458"/>
    </source>
</evidence>
<dbReference type="KEGG" id="aho:Ahos_1805"/>
<dbReference type="EMBL" id="CP002535">
    <property type="protein sequence ID" value="AEE94680.1"/>
    <property type="molecule type" value="Genomic_DNA"/>
</dbReference>
<protein>
    <submittedName>
        <fullName evidence="2">Nucleotidyltransferase protein</fullName>
    </submittedName>
</protein>
<dbReference type="PANTHER" id="PTHR43449:SF3">
    <property type="entry name" value="POLYMERASE NUCLEOTIDYL TRANSFERASE DOMAIN-CONTAINING PROTEIN"/>
    <property type="match status" value="1"/>
</dbReference>
<dbReference type="InterPro" id="IPR002934">
    <property type="entry name" value="Polymerase_NTP_transf_dom"/>
</dbReference>
<organism evidence="2 3">
    <name type="scientific">Acidianus hospitalis (strain W1)</name>
    <dbReference type="NCBI Taxonomy" id="933801"/>
    <lineage>
        <taxon>Archaea</taxon>
        <taxon>Thermoproteota</taxon>
        <taxon>Thermoprotei</taxon>
        <taxon>Sulfolobales</taxon>
        <taxon>Sulfolobaceae</taxon>
        <taxon>Acidianus</taxon>
    </lineage>
</organism>
<keyword evidence="3" id="KW-1185">Reference proteome</keyword>
<accession>F4B6Y7</accession>
<dbReference type="Gene3D" id="3.30.460.10">
    <property type="entry name" value="Beta Polymerase, domain 2"/>
    <property type="match status" value="1"/>
</dbReference>
<gene>
    <name evidence="2" type="ordered locus">Ahos_1805</name>
</gene>
<dbReference type="eggNOG" id="arCOG01204">
    <property type="taxonomic scope" value="Archaea"/>
</dbReference>
<reference evidence="2 3" key="1">
    <citation type="journal article" date="2011" name="Extremophiles">
        <title>Genomic analysis of Acidianus hospitalis W1 a host for studying crenarchaeal virus and plasmid life cycles.</title>
        <authorList>
            <person name="You X.Y."/>
            <person name="Liu C."/>
            <person name="Wang S.Y."/>
            <person name="Jiang C.Y."/>
            <person name="Shah S.A."/>
            <person name="Prangishvili D."/>
            <person name="She Q."/>
            <person name="Liu S.J."/>
            <person name="Garrett R.A."/>
        </authorList>
    </citation>
    <scope>NUCLEOTIDE SEQUENCE [LARGE SCALE GENOMIC DNA]</scope>
    <source>
        <strain evidence="2 3">W1</strain>
    </source>
</reference>
<dbReference type="GO" id="GO:0016779">
    <property type="term" value="F:nucleotidyltransferase activity"/>
    <property type="evidence" value="ECO:0007669"/>
    <property type="project" value="InterPro"/>
</dbReference>
<dbReference type="PANTHER" id="PTHR43449">
    <property type="entry name" value="NUCLEOTIDYLTRANSFERASE"/>
    <property type="match status" value="1"/>
</dbReference>
<dbReference type="HOGENOM" id="CLU_136008_0_0_2"/>
<reference key="2">
    <citation type="journal article" date="2011" name="Extremophiles">
        <title>Genomic analyses of Acidianus hospitalis W1 a host for studying crenarchaeal virus and plasmid life cycles.</title>
        <authorList>
            <person name="You X.Y."/>
            <person name="Liu C."/>
            <person name="Wang S.Y."/>
            <person name="Jiang C.Y."/>
            <person name="Shah S.A."/>
            <person name="Prangishvili D."/>
            <person name="Liu S.J."/>
            <person name="Garrett R.A."/>
        </authorList>
    </citation>
    <scope>NUCLEOTIDE SEQUENCE</scope>
    <source>
        <strain>W1</strain>
    </source>
</reference>
<dbReference type="Proteomes" id="UP000008458">
    <property type="component" value="Chromosome"/>
</dbReference>
<dbReference type="SUPFAM" id="SSF81301">
    <property type="entry name" value="Nucleotidyltransferase"/>
    <property type="match status" value="1"/>
</dbReference>
<dbReference type="AlphaFoldDB" id="F4B6Y7"/>
<dbReference type="CDD" id="cd05403">
    <property type="entry name" value="NT_KNTase_like"/>
    <property type="match status" value="1"/>
</dbReference>
<evidence type="ECO:0000313" key="2">
    <source>
        <dbReference type="EMBL" id="AEE94680.1"/>
    </source>
</evidence>
<name>F4B6Y7_ACIHW</name>
<dbReference type="InterPro" id="IPR043519">
    <property type="entry name" value="NT_sf"/>
</dbReference>
<evidence type="ECO:0000259" key="1">
    <source>
        <dbReference type="Pfam" id="PF01909"/>
    </source>
</evidence>
<sequence length="139" mass="16728">MRNVSDAWKKYSLFSDLLQIYKEEEEQFKDYVNFLCNKNYTVILFGSRARGDFKIYSDYDLLVIGEDFPKFPPTDAIELHFYKKEKVDKEIAEFNTVIIDAFYEGKLLCDKLNIYEEKRRKVLERIKGLKRVKDGWIRE</sequence>
<feature type="domain" description="Polymerase nucleotidyl transferase" evidence="1">
    <location>
        <begin position="27"/>
        <end position="121"/>
    </location>
</feature>
<dbReference type="STRING" id="933801.Ahos_1805"/>
<dbReference type="Pfam" id="PF01909">
    <property type="entry name" value="NTP_transf_2"/>
    <property type="match status" value="1"/>
</dbReference>
<proteinExistence type="predicted"/>